<dbReference type="PANTHER" id="PTHR23123">
    <property type="entry name" value="PHD/F-BOX CONTAINING PROTEIN"/>
    <property type="match status" value="1"/>
</dbReference>
<dbReference type="SMART" id="SM00558">
    <property type="entry name" value="JmjC"/>
    <property type="match status" value="1"/>
</dbReference>
<evidence type="ECO:0000256" key="1">
    <source>
        <dbReference type="ARBA" id="ARBA00022723"/>
    </source>
</evidence>
<sequence>MSDAESDSAAKEDNNKEFGGSNTDPSSEDEYLPPGAPRKRKAKYVKKAKVAAKKSKSSLFEIFNQKEENKQHSIWLSQMAAEKPSVGNFEKSTADNKLLLSILRNTRSGSDEFMNSFRKLEPSLVGNNNKPFVIRTEDATMETLDRLFNDEGKVIITSDLKKLGFNMPKDFSFETANELLGNNKTKIDVIDSRSGQTLTSTVGEVFTSIHKGASGDRIPNVLSFEVSKDETLGPTITIPTFVKQNSLVIEIDEAFEILLRESSSANQFRLSAQDRNKHRSLREEYEKYQRIVPRYDKYIIFSQAGAYTCLHIDLAGSAVYYYVVQGQKVIYLAEPTKENLDLYRKLELEKKNIWSCEEDVIRRFERHVVNEGEMVIIPPGYLHYVYTPVISLVIGGNYVTRRYLPLHMKMTQLEEKCLKIKNLSRNQMFLHFYEIMYAWLKHVFLPYFEATPLVGRYTYTRDMGFALLHGLEIKKESGSLYTSSEKKRLLEKLKDALNMTGDEKDQCAEIVANKNDAFAIDFSYTKLVVN</sequence>
<name>A0A1I7U0P5_9PELO</name>
<dbReference type="InterPro" id="IPR050690">
    <property type="entry name" value="JHDM1_Histone_Demethylase"/>
</dbReference>
<keyword evidence="4" id="KW-0805">Transcription regulation</keyword>
<dbReference type="Proteomes" id="UP000095282">
    <property type="component" value="Unplaced"/>
</dbReference>
<keyword evidence="8" id="KW-1185">Reference proteome</keyword>
<dbReference type="SUPFAM" id="SSF51197">
    <property type="entry name" value="Clavaminate synthase-like"/>
    <property type="match status" value="1"/>
</dbReference>
<protein>
    <submittedName>
        <fullName evidence="9">JmjC domain-containing protein</fullName>
    </submittedName>
</protein>
<organism evidence="8 9">
    <name type="scientific">Caenorhabditis tropicalis</name>
    <dbReference type="NCBI Taxonomy" id="1561998"/>
    <lineage>
        <taxon>Eukaryota</taxon>
        <taxon>Metazoa</taxon>
        <taxon>Ecdysozoa</taxon>
        <taxon>Nematoda</taxon>
        <taxon>Chromadorea</taxon>
        <taxon>Rhabditida</taxon>
        <taxon>Rhabditina</taxon>
        <taxon>Rhabditomorpha</taxon>
        <taxon>Rhabditoidea</taxon>
        <taxon>Rhabditidae</taxon>
        <taxon>Peloderinae</taxon>
        <taxon>Caenorhabditis</taxon>
    </lineage>
</organism>
<evidence type="ECO:0000256" key="4">
    <source>
        <dbReference type="ARBA" id="ARBA00023015"/>
    </source>
</evidence>
<evidence type="ECO:0000259" key="7">
    <source>
        <dbReference type="PROSITE" id="PS51184"/>
    </source>
</evidence>
<evidence type="ECO:0000313" key="8">
    <source>
        <dbReference type="Proteomes" id="UP000095282"/>
    </source>
</evidence>
<keyword evidence="3" id="KW-0408">Iron</keyword>
<evidence type="ECO:0000256" key="6">
    <source>
        <dbReference type="SAM" id="MobiDB-lite"/>
    </source>
</evidence>
<dbReference type="GO" id="GO:0046872">
    <property type="term" value="F:metal ion binding"/>
    <property type="evidence" value="ECO:0007669"/>
    <property type="project" value="UniProtKB-KW"/>
</dbReference>
<dbReference type="eggNOG" id="KOG1633">
    <property type="taxonomic scope" value="Eukaryota"/>
</dbReference>
<evidence type="ECO:0000256" key="3">
    <source>
        <dbReference type="ARBA" id="ARBA00023004"/>
    </source>
</evidence>
<dbReference type="InterPro" id="IPR003347">
    <property type="entry name" value="JmjC_dom"/>
</dbReference>
<reference evidence="9" key="1">
    <citation type="submission" date="2016-11" db="UniProtKB">
        <authorList>
            <consortium name="WormBaseParasite"/>
        </authorList>
    </citation>
    <scope>IDENTIFICATION</scope>
</reference>
<dbReference type="GO" id="GO:0016491">
    <property type="term" value="F:oxidoreductase activity"/>
    <property type="evidence" value="ECO:0007669"/>
    <property type="project" value="UniProtKB-KW"/>
</dbReference>
<feature type="domain" description="JmjC" evidence="7">
    <location>
        <begin position="270"/>
        <end position="415"/>
    </location>
</feature>
<dbReference type="Gene3D" id="2.60.120.650">
    <property type="entry name" value="Cupin"/>
    <property type="match status" value="1"/>
</dbReference>
<dbReference type="WBParaSite" id="Csp11.Scaffold629.g13684.t1">
    <property type="protein sequence ID" value="Csp11.Scaffold629.g13684.t1"/>
    <property type="gene ID" value="Csp11.Scaffold629.g13684"/>
</dbReference>
<proteinExistence type="predicted"/>
<evidence type="ECO:0000256" key="5">
    <source>
        <dbReference type="ARBA" id="ARBA00023163"/>
    </source>
</evidence>
<evidence type="ECO:0000256" key="2">
    <source>
        <dbReference type="ARBA" id="ARBA00023002"/>
    </source>
</evidence>
<feature type="region of interest" description="Disordered" evidence="6">
    <location>
        <begin position="1"/>
        <end position="44"/>
    </location>
</feature>
<dbReference type="PROSITE" id="PS51184">
    <property type="entry name" value="JMJC"/>
    <property type="match status" value="1"/>
</dbReference>
<dbReference type="AlphaFoldDB" id="A0A1I7U0P5"/>
<keyword evidence="5" id="KW-0804">Transcription</keyword>
<accession>A0A1I7U0P5</accession>
<keyword evidence="2" id="KW-0560">Oxidoreductase</keyword>
<dbReference type="STRING" id="1561998.A0A1I7U0P5"/>
<keyword evidence="1" id="KW-0479">Metal-binding</keyword>
<evidence type="ECO:0000313" key="9">
    <source>
        <dbReference type="WBParaSite" id="Csp11.Scaffold629.g13684.t1"/>
    </source>
</evidence>